<dbReference type="InterPro" id="IPR036900">
    <property type="entry name" value="A-D-PHexomutase_C_sf"/>
</dbReference>
<dbReference type="HOGENOM" id="CLU_016950_0_0_9"/>
<dbReference type="InterPro" id="IPR005841">
    <property type="entry name" value="Alpha-D-phosphohexomutase_SF"/>
</dbReference>
<dbReference type="Pfam" id="PF02879">
    <property type="entry name" value="PGM_PMM_II"/>
    <property type="match status" value="1"/>
</dbReference>
<dbReference type="Pfam" id="PF00408">
    <property type="entry name" value="PGM_PMM_IV"/>
    <property type="match status" value="1"/>
</dbReference>
<dbReference type="PANTHER" id="PTHR45745:SF1">
    <property type="entry name" value="PHOSPHOGLUCOMUTASE 2B-RELATED"/>
    <property type="match status" value="1"/>
</dbReference>
<dbReference type="InterPro" id="IPR005844">
    <property type="entry name" value="A-D-PHexomutase_a/b/a-I"/>
</dbReference>
<evidence type="ECO:0000256" key="6">
    <source>
        <dbReference type="ARBA" id="ARBA00012728"/>
    </source>
</evidence>
<evidence type="ECO:0000256" key="4">
    <source>
        <dbReference type="ARBA" id="ARBA00005189"/>
    </source>
</evidence>
<comment type="similarity">
    <text evidence="5 14">Belongs to the phosphohexose mutase family.</text>
</comment>
<dbReference type="SUPFAM" id="SSF55957">
    <property type="entry name" value="Phosphoglucomutase, C-terminal domain"/>
    <property type="match status" value="1"/>
</dbReference>
<keyword evidence="10" id="KW-0413">Isomerase</keyword>
<comment type="caution">
    <text evidence="19">The sequence shown here is derived from an EMBL/GenBank/DDBJ whole genome shotgun (WGS) entry which is preliminary data.</text>
</comment>
<dbReference type="InterPro" id="IPR005846">
    <property type="entry name" value="A-D-PHexomutase_a/b/a-III"/>
</dbReference>
<evidence type="ECO:0000259" key="15">
    <source>
        <dbReference type="Pfam" id="PF00408"/>
    </source>
</evidence>
<dbReference type="AlphaFoldDB" id="C9L4W9"/>
<dbReference type="EMBL" id="ABYU02000010">
    <property type="protein sequence ID" value="EEX22803.1"/>
    <property type="molecule type" value="Genomic_DNA"/>
</dbReference>
<comment type="pathway">
    <text evidence="4">Lipid metabolism.</text>
</comment>
<name>C9L4W9_BLAHA</name>
<evidence type="ECO:0000259" key="16">
    <source>
        <dbReference type="Pfam" id="PF02878"/>
    </source>
</evidence>
<evidence type="ECO:0000256" key="9">
    <source>
        <dbReference type="ARBA" id="ARBA00022842"/>
    </source>
</evidence>
<dbReference type="PRINTS" id="PR00509">
    <property type="entry name" value="PGMPMM"/>
</dbReference>
<keyword evidence="8 14" id="KW-0479">Metal-binding</keyword>
<keyword evidence="7" id="KW-0597">Phosphoprotein</keyword>
<proteinExistence type="inferred from homology"/>
<feature type="domain" description="Alpha-D-phosphohexomutase alpha/beta/alpha" evidence="17">
    <location>
        <begin position="218"/>
        <end position="322"/>
    </location>
</feature>
<keyword evidence="9 14" id="KW-0460">Magnesium</keyword>
<organism evidence="19 20">
    <name type="scientific">Blautia hansenii DSM 20583</name>
    <dbReference type="NCBI Taxonomy" id="537007"/>
    <lineage>
        <taxon>Bacteria</taxon>
        <taxon>Bacillati</taxon>
        <taxon>Bacillota</taxon>
        <taxon>Clostridia</taxon>
        <taxon>Lachnospirales</taxon>
        <taxon>Lachnospiraceae</taxon>
        <taxon>Blautia</taxon>
    </lineage>
</organism>
<dbReference type="GO" id="GO:0005975">
    <property type="term" value="P:carbohydrate metabolic process"/>
    <property type="evidence" value="ECO:0007669"/>
    <property type="project" value="InterPro"/>
</dbReference>
<dbReference type="PROSITE" id="PS00710">
    <property type="entry name" value="PGM_PMM"/>
    <property type="match status" value="1"/>
</dbReference>
<protein>
    <recommendedName>
        <fullName evidence="11">Phosphoglucomutase</fullName>
        <ecNumber evidence="6">5.4.2.2</ecNumber>
    </recommendedName>
    <alternativeName>
        <fullName evidence="13">Alpha-phosphoglucomutase</fullName>
    </alternativeName>
    <alternativeName>
        <fullName evidence="12">Glucose phosphomutase</fullName>
    </alternativeName>
</protein>
<dbReference type="GO" id="GO:0004614">
    <property type="term" value="F:phosphoglucomutase activity"/>
    <property type="evidence" value="ECO:0007669"/>
    <property type="project" value="UniProtKB-EC"/>
</dbReference>
<dbReference type="InterPro" id="IPR005845">
    <property type="entry name" value="A-D-PHexomutase_a/b/a-II"/>
</dbReference>
<gene>
    <name evidence="19" type="ORF">BLAHAN_04419</name>
</gene>
<evidence type="ECO:0000256" key="13">
    <source>
        <dbReference type="ARBA" id="ARBA00041467"/>
    </source>
</evidence>
<evidence type="ECO:0000313" key="20">
    <source>
        <dbReference type="Proteomes" id="UP000003755"/>
    </source>
</evidence>
<dbReference type="GO" id="GO:0006166">
    <property type="term" value="P:purine ribonucleoside salvage"/>
    <property type="evidence" value="ECO:0007669"/>
    <property type="project" value="TreeGrafter"/>
</dbReference>
<evidence type="ECO:0000256" key="7">
    <source>
        <dbReference type="ARBA" id="ARBA00022553"/>
    </source>
</evidence>
<dbReference type="SUPFAM" id="SSF53738">
    <property type="entry name" value="Phosphoglucomutase, first 3 domains"/>
    <property type="match status" value="3"/>
</dbReference>
<dbReference type="Gene3D" id="3.30.310.50">
    <property type="entry name" value="Alpha-D-phosphohexomutase, C-terminal domain"/>
    <property type="match status" value="1"/>
</dbReference>
<dbReference type="EC" id="5.4.2.2" evidence="6"/>
<dbReference type="Pfam" id="PF02878">
    <property type="entry name" value="PGM_PMM_I"/>
    <property type="match status" value="1"/>
</dbReference>
<evidence type="ECO:0000256" key="1">
    <source>
        <dbReference type="ARBA" id="ARBA00000443"/>
    </source>
</evidence>
<evidence type="ECO:0000259" key="18">
    <source>
        <dbReference type="Pfam" id="PF02880"/>
    </source>
</evidence>
<dbReference type="Proteomes" id="UP000003755">
    <property type="component" value="Unassembled WGS sequence"/>
</dbReference>
<dbReference type="InterPro" id="IPR005843">
    <property type="entry name" value="A-D-PHexomutase_C"/>
</dbReference>
<feature type="domain" description="Alpha-D-phosphohexomutase alpha/beta/alpha" evidence="16">
    <location>
        <begin position="54"/>
        <end position="189"/>
    </location>
</feature>
<feature type="domain" description="Alpha-D-phosphohexomutase C-terminal" evidence="15">
    <location>
        <begin position="538"/>
        <end position="560"/>
    </location>
</feature>
<dbReference type="STRING" id="537007.BLAHAN_04419"/>
<dbReference type="Gene3D" id="3.40.120.10">
    <property type="entry name" value="Alpha-D-Glucose-1,6-Bisphosphate, subunit A, domain 3"/>
    <property type="match status" value="3"/>
</dbReference>
<dbReference type="eggNOG" id="COG1109">
    <property type="taxonomic scope" value="Bacteria"/>
</dbReference>
<comment type="cofactor">
    <cofactor evidence="2">
        <name>Mg(2+)</name>
        <dbReference type="ChEBI" id="CHEBI:18420"/>
    </cofactor>
</comment>
<evidence type="ECO:0000256" key="14">
    <source>
        <dbReference type="RuleBase" id="RU004326"/>
    </source>
</evidence>
<keyword evidence="20" id="KW-1185">Reference proteome</keyword>
<evidence type="ECO:0000256" key="12">
    <source>
        <dbReference type="ARBA" id="ARBA00041398"/>
    </source>
</evidence>
<feature type="domain" description="Alpha-D-phosphohexomutase alpha/beta/alpha" evidence="18">
    <location>
        <begin position="337"/>
        <end position="464"/>
    </location>
</feature>
<evidence type="ECO:0000259" key="17">
    <source>
        <dbReference type="Pfam" id="PF02879"/>
    </source>
</evidence>
<evidence type="ECO:0000256" key="8">
    <source>
        <dbReference type="ARBA" id="ARBA00022723"/>
    </source>
</evidence>
<dbReference type="InterPro" id="IPR016066">
    <property type="entry name" value="A-D-PHexomutase_CS"/>
</dbReference>
<evidence type="ECO:0000256" key="10">
    <source>
        <dbReference type="ARBA" id="ARBA00023235"/>
    </source>
</evidence>
<comment type="catalytic activity">
    <reaction evidence="1">
        <text>alpha-D-glucose 1-phosphate = alpha-D-glucose 6-phosphate</text>
        <dbReference type="Rhea" id="RHEA:23536"/>
        <dbReference type="ChEBI" id="CHEBI:58225"/>
        <dbReference type="ChEBI" id="CHEBI:58601"/>
        <dbReference type="EC" id="5.4.2.2"/>
    </reaction>
</comment>
<evidence type="ECO:0000256" key="11">
    <source>
        <dbReference type="ARBA" id="ARBA00039995"/>
    </source>
</evidence>
<evidence type="ECO:0000256" key="5">
    <source>
        <dbReference type="ARBA" id="ARBA00010231"/>
    </source>
</evidence>
<sequence length="589" mass="65011">MAHNDAQGGSEMDYKELYKEWLENPYFDENTKAELKEIQQDEKEIKERFYKELEFGTAGLRGIIGAGTNRMNIYTVRKTTQGLANYIAAVNGQAKGVAIAYDSRRMSPEFAKEAALCLAANGVKAYIFETLRPTPELSFAVRELGCIAGINITASHNPPEYNGYKVYWEDGAQITPPHDSGIMAEVQKVVNYNEVKTMDEEAAKAAGLFAVIGKEIDDAYMEALKSQVIHADAIKAMAKELKIVYSPLHGTGNIPARRVLKELGFENVYVVKEQELPDGEFPTVSYPNPEADEAFELGLKLAKEVDADLVLATDPDADRLGVRVKDSKTGEYHTLTGNMSGCLLADYELGQKKEVYGKLPEDGAVISTIVTTNMAAAIAKHYGVEFIEVLTGFKYIGQQILGFETKGKGSYLFGFEESYGCLIGTHARDKDAIVATMALCEAAAYYKTKGMTLWDAMVAMYEKYGYYKDDIQSITLKGIEGLEKIQTILENLRKNPPTEIGTYKVLSARDYKADTVVNMETKEVTDTGLPSSNALYYDLNDDAWVCVRPSGTEPKIKIYYGIKGTSLQDADEKSAALGADVKKLIDAMM</sequence>
<dbReference type="PANTHER" id="PTHR45745">
    <property type="entry name" value="PHOSPHOMANNOMUTASE 45A"/>
    <property type="match status" value="1"/>
</dbReference>
<dbReference type="CDD" id="cd05799">
    <property type="entry name" value="PGM2"/>
    <property type="match status" value="1"/>
</dbReference>
<dbReference type="GO" id="GO:0008973">
    <property type="term" value="F:phosphopentomutase activity"/>
    <property type="evidence" value="ECO:0007669"/>
    <property type="project" value="TreeGrafter"/>
</dbReference>
<dbReference type="Pfam" id="PF02880">
    <property type="entry name" value="PGM_PMM_III"/>
    <property type="match status" value="1"/>
</dbReference>
<reference evidence="19" key="1">
    <citation type="submission" date="2009-09" db="EMBL/GenBank/DDBJ databases">
        <authorList>
            <person name="Weinstock G."/>
            <person name="Sodergren E."/>
            <person name="Clifton S."/>
            <person name="Fulton L."/>
            <person name="Fulton B."/>
            <person name="Courtney L."/>
            <person name="Fronick C."/>
            <person name="Harrison M."/>
            <person name="Strong C."/>
            <person name="Farmer C."/>
            <person name="Delahaunty K."/>
            <person name="Markovic C."/>
            <person name="Hall O."/>
            <person name="Minx P."/>
            <person name="Tomlinson C."/>
            <person name="Mitreva M."/>
            <person name="Nelson J."/>
            <person name="Hou S."/>
            <person name="Wollam A."/>
            <person name="Pepin K.H."/>
            <person name="Johnson M."/>
            <person name="Bhonagiri V."/>
            <person name="Nash W.E."/>
            <person name="Warren W."/>
            <person name="Chinwalla A."/>
            <person name="Mardis E.R."/>
            <person name="Wilson R.K."/>
        </authorList>
    </citation>
    <scope>NUCLEOTIDE SEQUENCE [LARGE SCALE GENOMIC DNA]</scope>
    <source>
        <strain evidence="19">DSM 20583</strain>
    </source>
</reference>
<evidence type="ECO:0000313" key="19">
    <source>
        <dbReference type="EMBL" id="EEX22803.1"/>
    </source>
</evidence>
<dbReference type="GO" id="GO:0000287">
    <property type="term" value="F:magnesium ion binding"/>
    <property type="evidence" value="ECO:0007669"/>
    <property type="project" value="InterPro"/>
</dbReference>
<evidence type="ECO:0000256" key="2">
    <source>
        <dbReference type="ARBA" id="ARBA00001946"/>
    </source>
</evidence>
<dbReference type="InterPro" id="IPR016055">
    <property type="entry name" value="A-D-PHexomutase_a/b/a-I/II/III"/>
</dbReference>
<accession>C9L4W9</accession>
<evidence type="ECO:0000256" key="3">
    <source>
        <dbReference type="ARBA" id="ARBA00005164"/>
    </source>
</evidence>
<comment type="pathway">
    <text evidence="3">Glycolipid metabolism; diglucosyl-diacylglycerol biosynthesis.</text>
</comment>